<protein>
    <submittedName>
        <fullName evidence="1">Uncharacterized protein</fullName>
    </submittedName>
</protein>
<feature type="non-terminal residue" evidence="1">
    <location>
        <position position="1"/>
    </location>
</feature>
<accession>A0ABN8PUA0</accession>
<gene>
    <name evidence="1" type="ORF">PEVE_00000269</name>
</gene>
<name>A0ABN8PUA0_9CNID</name>
<keyword evidence="2" id="KW-1185">Reference proteome</keyword>
<sequence length="171" mass="19934">QIQELGLQQPYCNDQGTYVYLRKFMALPFQPEQEIPPKFEQLRQQATTAPLQQFVEYVSDTWISNSTWPPSSWSVYMMATTSNNDVEGWHHGLHRQTELKLIPPNRPTSPRGLINCSPPCFQEKTYKNAAEKVQVHAGKIFELWEDYQQNRRSAEQLLWQCAHSNGPKRLN</sequence>
<organism evidence="1 2">
    <name type="scientific">Porites evermanni</name>
    <dbReference type="NCBI Taxonomy" id="104178"/>
    <lineage>
        <taxon>Eukaryota</taxon>
        <taxon>Metazoa</taxon>
        <taxon>Cnidaria</taxon>
        <taxon>Anthozoa</taxon>
        <taxon>Hexacorallia</taxon>
        <taxon>Scleractinia</taxon>
        <taxon>Fungiina</taxon>
        <taxon>Poritidae</taxon>
        <taxon>Porites</taxon>
    </lineage>
</organism>
<reference evidence="1 2" key="1">
    <citation type="submission" date="2022-05" db="EMBL/GenBank/DDBJ databases">
        <authorList>
            <consortium name="Genoscope - CEA"/>
            <person name="William W."/>
        </authorList>
    </citation>
    <scope>NUCLEOTIDE SEQUENCE [LARGE SCALE GENOMIC DNA]</scope>
</reference>
<evidence type="ECO:0000313" key="1">
    <source>
        <dbReference type="EMBL" id="CAH3150986.1"/>
    </source>
</evidence>
<comment type="caution">
    <text evidence="1">The sequence shown here is derived from an EMBL/GenBank/DDBJ whole genome shotgun (WGS) entry which is preliminary data.</text>
</comment>
<proteinExistence type="predicted"/>
<dbReference type="EMBL" id="CALNXI010001001">
    <property type="protein sequence ID" value="CAH3150986.1"/>
    <property type="molecule type" value="Genomic_DNA"/>
</dbReference>
<dbReference type="Proteomes" id="UP001159427">
    <property type="component" value="Unassembled WGS sequence"/>
</dbReference>
<evidence type="ECO:0000313" key="2">
    <source>
        <dbReference type="Proteomes" id="UP001159427"/>
    </source>
</evidence>